<dbReference type="PROSITE" id="PS50110">
    <property type="entry name" value="RESPONSE_REGULATORY"/>
    <property type="match status" value="1"/>
</dbReference>
<dbReference type="SUPFAM" id="SSF46689">
    <property type="entry name" value="Homeodomain-like"/>
    <property type="match status" value="2"/>
</dbReference>
<evidence type="ECO:0000256" key="3">
    <source>
        <dbReference type="ARBA" id="ARBA00023163"/>
    </source>
</evidence>
<dbReference type="Gene3D" id="1.10.10.60">
    <property type="entry name" value="Homeodomain-like"/>
    <property type="match status" value="2"/>
</dbReference>
<keyword evidence="4" id="KW-0597">Phosphoprotein</keyword>
<evidence type="ECO:0000313" key="8">
    <source>
        <dbReference type="Proteomes" id="UP000757900"/>
    </source>
</evidence>
<dbReference type="PROSITE" id="PS00041">
    <property type="entry name" value="HTH_ARAC_FAMILY_1"/>
    <property type="match status" value="1"/>
</dbReference>
<evidence type="ECO:0000256" key="1">
    <source>
        <dbReference type="ARBA" id="ARBA00023015"/>
    </source>
</evidence>
<dbReference type="PROSITE" id="PS01124">
    <property type="entry name" value="HTH_ARAC_FAMILY_2"/>
    <property type="match status" value="1"/>
</dbReference>
<dbReference type="InterPro" id="IPR009057">
    <property type="entry name" value="Homeodomain-like_sf"/>
</dbReference>
<evidence type="ECO:0000259" key="6">
    <source>
        <dbReference type="PROSITE" id="PS50110"/>
    </source>
</evidence>
<keyword evidence="1" id="KW-0805">Transcription regulation</keyword>
<dbReference type="Gene3D" id="3.40.50.2300">
    <property type="match status" value="1"/>
</dbReference>
<feature type="domain" description="HTH araC/xylS-type" evidence="5">
    <location>
        <begin position="380"/>
        <end position="478"/>
    </location>
</feature>
<dbReference type="SMART" id="SM00342">
    <property type="entry name" value="HTH_ARAC"/>
    <property type="match status" value="1"/>
</dbReference>
<dbReference type="Proteomes" id="UP000757900">
    <property type="component" value="Unassembled WGS sequence"/>
</dbReference>
<dbReference type="GO" id="GO:0043565">
    <property type="term" value="F:sequence-specific DNA binding"/>
    <property type="evidence" value="ECO:0007669"/>
    <property type="project" value="InterPro"/>
</dbReference>
<sequence length="493" mass="56594">MAPVSFQPTPLRVMIVDDEYMIVKGLERLIRWQELGLQLVGTAGNGQEALDLMCHQAVDIVITDVNMPNVTGIDFISQAKDLGQDFVFIFVSGYQEFEDVKRGMELGAKNYLLKPIDKVELHRVLSQVAQEIRDKRALAQVISDHEQAQLTSWLEIGQGSLPLRYQDVTAPNWQWVLAQKTCQPQLLAAGGWSIMTLGDWLLGIMPQSESKQEFLEGGMQIQANLTLTDIHHKLQTFLQAESRRLFYEWEWDEERARQIFWQDEIEASQSDPATDKLVVLLVGRLYEAIDKQNSIKLDADLDSFLPFCQERELAPQEVVQLTALIRHYFDIKSNQHTPTSLLDEGANQPLTFAQLSQHLKESLDLGGREKRHQLYPPIVNEVLAAIYERYNENISMKSLADDLHVNVMYLGQLFKREVGMTLSRYINQYRLAIAKDLLIASKLSVAQIAVKVGYQNQAYFYRVFKQSEGVSPKEYRQHYHDHLKAQKDKQTTR</sequence>
<keyword evidence="2" id="KW-0238">DNA-binding</keyword>
<dbReference type="Pfam" id="PF12833">
    <property type="entry name" value="HTH_18"/>
    <property type="match status" value="1"/>
</dbReference>
<dbReference type="InterPro" id="IPR018062">
    <property type="entry name" value="HTH_AraC-typ_CS"/>
</dbReference>
<dbReference type="PANTHER" id="PTHR43280:SF35">
    <property type="entry name" value="RESPONSE REGULATOR"/>
    <property type="match status" value="1"/>
</dbReference>
<dbReference type="GO" id="GO:0000160">
    <property type="term" value="P:phosphorelay signal transduction system"/>
    <property type="evidence" value="ECO:0007669"/>
    <property type="project" value="InterPro"/>
</dbReference>
<evidence type="ECO:0000256" key="4">
    <source>
        <dbReference type="PROSITE-ProRule" id="PRU00169"/>
    </source>
</evidence>
<dbReference type="EMBL" id="JABZFV010000223">
    <property type="protein sequence ID" value="MBF0935409.1"/>
    <property type="molecule type" value="Genomic_DNA"/>
</dbReference>
<name>A0A929MQH3_ABIDE</name>
<dbReference type="GO" id="GO:0003700">
    <property type="term" value="F:DNA-binding transcription factor activity"/>
    <property type="evidence" value="ECO:0007669"/>
    <property type="project" value="InterPro"/>
</dbReference>
<feature type="modified residue" description="4-aspartylphosphate" evidence="4">
    <location>
        <position position="64"/>
    </location>
</feature>
<feature type="domain" description="Response regulatory" evidence="6">
    <location>
        <begin position="12"/>
        <end position="129"/>
    </location>
</feature>
<dbReference type="PRINTS" id="PR00032">
    <property type="entry name" value="HTHARAC"/>
</dbReference>
<dbReference type="InterPro" id="IPR018060">
    <property type="entry name" value="HTH_AraC"/>
</dbReference>
<dbReference type="SUPFAM" id="SSF52172">
    <property type="entry name" value="CheY-like"/>
    <property type="match status" value="1"/>
</dbReference>
<organism evidence="7 8">
    <name type="scientific">Abiotrophia defectiva</name>
    <name type="common">Streptococcus defectivus</name>
    <dbReference type="NCBI Taxonomy" id="46125"/>
    <lineage>
        <taxon>Bacteria</taxon>
        <taxon>Bacillati</taxon>
        <taxon>Bacillota</taxon>
        <taxon>Bacilli</taxon>
        <taxon>Lactobacillales</taxon>
        <taxon>Aerococcaceae</taxon>
        <taxon>Abiotrophia</taxon>
    </lineage>
</organism>
<dbReference type="InterPro" id="IPR001789">
    <property type="entry name" value="Sig_transdc_resp-reg_receiver"/>
</dbReference>
<reference evidence="7" key="1">
    <citation type="submission" date="2020-04" db="EMBL/GenBank/DDBJ databases">
        <title>Deep metagenomics examines the oral microbiome during advanced dental caries in children, revealing novel taxa and co-occurrences with host molecules.</title>
        <authorList>
            <person name="Baker J.L."/>
            <person name="Morton J.T."/>
            <person name="Dinis M."/>
            <person name="Alvarez R."/>
            <person name="Tran N.C."/>
            <person name="Knight R."/>
            <person name="Edlund A."/>
        </authorList>
    </citation>
    <scope>NUCLEOTIDE SEQUENCE</scope>
    <source>
        <strain evidence="7">JCVI_23_bin.16</strain>
    </source>
</reference>
<dbReference type="SMART" id="SM00448">
    <property type="entry name" value="REC"/>
    <property type="match status" value="1"/>
</dbReference>
<dbReference type="PANTHER" id="PTHR43280">
    <property type="entry name" value="ARAC-FAMILY TRANSCRIPTIONAL REGULATOR"/>
    <property type="match status" value="1"/>
</dbReference>
<accession>A0A929MQH3</accession>
<dbReference type="InterPro" id="IPR011006">
    <property type="entry name" value="CheY-like_superfamily"/>
</dbReference>
<proteinExistence type="predicted"/>
<comment type="caution">
    <text evidence="7">The sequence shown here is derived from an EMBL/GenBank/DDBJ whole genome shotgun (WGS) entry which is preliminary data.</text>
</comment>
<dbReference type="CDD" id="cd17536">
    <property type="entry name" value="REC_YesN-like"/>
    <property type="match status" value="1"/>
</dbReference>
<protein>
    <submittedName>
        <fullName evidence="7">Response regulator</fullName>
    </submittedName>
</protein>
<keyword evidence="3" id="KW-0804">Transcription</keyword>
<evidence type="ECO:0000259" key="5">
    <source>
        <dbReference type="PROSITE" id="PS01124"/>
    </source>
</evidence>
<gene>
    <name evidence="7" type="ORF">HXK00_07210</name>
</gene>
<dbReference type="AlphaFoldDB" id="A0A929MQH3"/>
<dbReference type="Pfam" id="PF00072">
    <property type="entry name" value="Response_reg"/>
    <property type="match status" value="1"/>
</dbReference>
<dbReference type="InterPro" id="IPR020449">
    <property type="entry name" value="Tscrpt_reg_AraC-type_HTH"/>
</dbReference>
<evidence type="ECO:0000256" key="2">
    <source>
        <dbReference type="ARBA" id="ARBA00023125"/>
    </source>
</evidence>
<evidence type="ECO:0000313" key="7">
    <source>
        <dbReference type="EMBL" id="MBF0935409.1"/>
    </source>
</evidence>